<feature type="transmembrane region" description="Helical" evidence="6">
    <location>
        <begin position="370"/>
        <end position="389"/>
    </location>
</feature>
<feature type="transmembrane region" description="Helical" evidence="6">
    <location>
        <begin position="306"/>
        <end position="327"/>
    </location>
</feature>
<gene>
    <name evidence="8" type="ORF">jhhlp_005467</name>
</gene>
<comment type="subcellular location">
    <subcellularLocation>
        <location evidence="1">Membrane</location>
        <topology evidence="1">Multi-pass membrane protein</topology>
    </subcellularLocation>
</comment>
<organism evidence="8 9">
    <name type="scientific">Lomentospora prolificans</name>
    <dbReference type="NCBI Taxonomy" id="41688"/>
    <lineage>
        <taxon>Eukaryota</taxon>
        <taxon>Fungi</taxon>
        <taxon>Dikarya</taxon>
        <taxon>Ascomycota</taxon>
        <taxon>Pezizomycotina</taxon>
        <taxon>Sordariomycetes</taxon>
        <taxon>Hypocreomycetidae</taxon>
        <taxon>Microascales</taxon>
        <taxon>Microascaceae</taxon>
        <taxon>Lomentospora</taxon>
    </lineage>
</organism>
<feature type="transmembrane region" description="Helical" evidence="6">
    <location>
        <begin position="462"/>
        <end position="488"/>
    </location>
</feature>
<dbReference type="FunFam" id="1.20.1250.20:FF:000057">
    <property type="entry name" value="MFS general substrate transporter"/>
    <property type="match status" value="1"/>
</dbReference>
<dbReference type="Pfam" id="PF07690">
    <property type="entry name" value="MFS_1"/>
    <property type="match status" value="1"/>
</dbReference>
<dbReference type="PROSITE" id="PS50850">
    <property type="entry name" value="MFS"/>
    <property type="match status" value="1"/>
</dbReference>
<proteinExistence type="predicted"/>
<feature type="transmembrane region" description="Helical" evidence="6">
    <location>
        <begin position="228"/>
        <end position="250"/>
    </location>
</feature>
<keyword evidence="4 6" id="KW-1133">Transmembrane helix</keyword>
<evidence type="ECO:0000313" key="8">
    <source>
        <dbReference type="EMBL" id="PKS08191.1"/>
    </source>
</evidence>
<dbReference type="InParanoid" id="A0A2N3N6Y1"/>
<evidence type="ECO:0000256" key="1">
    <source>
        <dbReference type="ARBA" id="ARBA00004141"/>
    </source>
</evidence>
<evidence type="ECO:0000256" key="2">
    <source>
        <dbReference type="ARBA" id="ARBA00022448"/>
    </source>
</evidence>
<feature type="transmembrane region" description="Helical" evidence="6">
    <location>
        <begin position="163"/>
        <end position="185"/>
    </location>
</feature>
<dbReference type="Proteomes" id="UP000233524">
    <property type="component" value="Unassembled WGS sequence"/>
</dbReference>
<dbReference type="PANTHER" id="PTHR43791">
    <property type="entry name" value="PERMEASE-RELATED"/>
    <property type="match status" value="1"/>
</dbReference>
<evidence type="ECO:0000256" key="4">
    <source>
        <dbReference type="ARBA" id="ARBA00022989"/>
    </source>
</evidence>
<feature type="transmembrane region" description="Helical" evidence="6">
    <location>
        <begin position="135"/>
        <end position="157"/>
    </location>
</feature>
<feature type="transmembrane region" description="Helical" evidence="6">
    <location>
        <begin position="433"/>
        <end position="456"/>
    </location>
</feature>
<dbReference type="Gene3D" id="1.20.1250.20">
    <property type="entry name" value="MFS general substrate transporter like domains"/>
    <property type="match status" value="2"/>
</dbReference>
<feature type="transmembrane region" description="Helical" evidence="6">
    <location>
        <begin position="339"/>
        <end position="358"/>
    </location>
</feature>
<comment type="caution">
    <text evidence="8">The sequence shown here is derived from an EMBL/GenBank/DDBJ whole genome shotgun (WGS) entry which is preliminary data.</text>
</comment>
<dbReference type="AlphaFoldDB" id="A0A2N3N6Y1"/>
<evidence type="ECO:0000256" key="5">
    <source>
        <dbReference type="ARBA" id="ARBA00023136"/>
    </source>
</evidence>
<dbReference type="InterPro" id="IPR011701">
    <property type="entry name" value="MFS"/>
</dbReference>
<dbReference type="InterPro" id="IPR036259">
    <property type="entry name" value="MFS_trans_sf"/>
</dbReference>
<dbReference type="FunFam" id="1.20.1250.20:FF:000013">
    <property type="entry name" value="MFS general substrate transporter"/>
    <property type="match status" value="1"/>
</dbReference>
<dbReference type="GO" id="GO:0016020">
    <property type="term" value="C:membrane"/>
    <property type="evidence" value="ECO:0007669"/>
    <property type="project" value="UniProtKB-SubCell"/>
</dbReference>
<keyword evidence="3 6" id="KW-0812">Transmembrane</keyword>
<dbReference type="InterPro" id="IPR020846">
    <property type="entry name" value="MFS_dom"/>
</dbReference>
<evidence type="ECO:0000313" key="9">
    <source>
        <dbReference type="Proteomes" id="UP000233524"/>
    </source>
</evidence>
<reference evidence="8 9" key="1">
    <citation type="journal article" date="2017" name="G3 (Bethesda)">
        <title>First Draft Genome Sequence of the Pathogenic Fungus Lomentospora prolificans (Formerly Scedosporium prolificans).</title>
        <authorList>
            <person name="Luo R."/>
            <person name="Zimin A."/>
            <person name="Workman R."/>
            <person name="Fan Y."/>
            <person name="Pertea G."/>
            <person name="Grossman N."/>
            <person name="Wear M.P."/>
            <person name="Jia B."/>
            <person name="Miller H."/>
            <person name="Casadevall A."/>
            <person name="Timp W."/>
            <person name="Zhang S.X."/>
            <person name="Salzberg S.L."/>
        </authorList>
    </citation>
    <scope>NUCLEOTIDE SEQUENCE [LARGE SCALE GENOMIC DNA]</scope>
    <source>
        <strain evidence="8 9">JHH-5317</strain>
    </source>
</reference>
<feature type="domain" description="Major facilitator superfamily (MFS) profile" evidence="7">
    <location>
        <begin position="69"/>
        <end position="493"/>
    </location>
</feature>
<dbReference type="GO" id="GO:0022857">
    <property type="term" value="F:transmembrane transporter activity"/>
    <property type="evidence" value="ECO:0007669"/>
    <property type="project" value="InterPro"/>
</dbReference>
<dbReference type="VEuPathDB" id="FungiDB:jhhlp_005467"/>
<dbReference type="OrthoDB" id="2962993at2759"/>
<evidence type="ECO:0000256" key="3">
    <source>
        <dbReference type="ARBA" id="ARBA00022692"/>
    </source>
</evidence>
<evidence type="ECO:0000256" key="6">
    <source>
        <dbReference type="SAM" id="Phobius"/>
    </source>
</evidence>
<dbReference type="PANTHER" id="PTHR43791:SF36">
    <property type="entry name" value="TRANSPORTER, PUTATIVE (AFU_ORTHOLOGUE AFUA_6G08340)-RELATED"/>
    <property type="match status" value="1"/>
</dbReference>
<evidence type="ECO:0000259" key="7">
    <source>
        <dbReference type="PROSITE" id="PS50850"/>
    </source>
</evidence>
<feature type="transmembrane region" description="Helical" evidence="6">
    <location>
        <begin position="197"/>
        <end position="216"/>
    </location>
</feature>
<keyword evidence="5 6" id="KW-0472">Membrane</keyword>
<sequence>MSSQYQDASSVDDIEKKTADFPCASKAGSVLEGQTAVPSGAEYDRYLDLHRQFEGAGRKKLLQKLDWRLLPTLSVLYLLCSLDKSNAGNAKIFGFATDANMTPTQFNLGLMVFFFSYGLWEPVSNVLLRRLGPKIWFPVIVVAWGTITTLTCLVRSFGSFIAVRLALGISEAGLYPGSYFILSMWYTPRELATRMAIFYGANTAAGAFSGVIAYGIGHLDGAHGYTAWQWLFLIEGIITVGVGLMTFVCLPHFPHQYDEKRTTTWLTTEELEYARLRIKYVAGPDAPTYEFHWSDVFAAAKDRKTWLMMMMFWWGGSIPTYSLSYTLPTMVRNLGYSAIKAQALTTPPYIFATIICVFNGWMSDRFQKRYASIMTCYAVGLTGIILLWITVHYKHLTGVSYFAIFIAAAGYSAQAPIVGAWTSNNIPNPSKRAASIGLLMLFGSVGGGGIGSNIYLEEQAPVYPLGFGFSVGATVLGAMIPATVHWWLMRRDNIARDSMDSERIASEYTPEQLRDMEENSPLYRFTL</sequence>
<keyword evidence="2" id="KW-0813">Transport</keyword>
<keyword evidence="9" id="KW-1185">Reference proteome</keyword>
<dbReference type="EMBL" id="NLAX01000700">
    <property type="protein sequence ID" value="PKS08191.1"/>
    <property type="molecule type" value="Genomic_DNA"/>
</dbReference>
<name>A0A2N3N6Y1_9PEZI</name>
<dbReference type="SUPFAM" id="SSF103473">
    <property type="entry name" value="MFS general substrate transporter"/>
    <property type="match status" value="1"/>
</dbReference>
<feature type="transmembrane region" description="Helical" evidence="6">
    <location>
        <begin position="401"/>
        <end position="421"/>
    </location>
</feature>
<feature type="transmembrane region" description="Helical" evidence="6">
    <location>
        <begin position="105"/>
        <end position="123"/>
    </location>
</feature>
<accession>A0A2N3N6Y1</accession>
<protein>
    <recommendedName>
        <fullName evidence="7">Major facilitator superfamily (MFS) profile domain-containing protein</fullName>
    </recommendedName>
</protein>